<comment type="caution">
    <text evidence="2">The sequence shown here is derived from an EMBL/GenBank/DDBJ whole genome shotgun (WGS) entry which is preliminary data.</text>
</comment>
<accession>A0AA35XC51</accession>
<dbReference type="AlphaFoldDB" id="A0AA35XC51"/>
<gene>
    <name evidence="2" type="ORF">GBAR_LOCUS25449</name>
</gene>
<dbReference type="Proteomes" id="UP001174909">
    <property type="component" value="Unassembled WGS sequence"/>
</dbReference>
<evidence type="ECO:0000313" key="3">
    <source>
        <dbReference type="Proteomes" id="UP001174909"/>
    </source>
</evidence>
<feature type="non-terminal residue" evidence="2">
    <location>
        <position position="1"/>
    </location>
</feature>
<feature type="signal peptide" evidence="1">
    <location>
        <begin position="1"/>
        <end position="20"/>
    </location>
</feature>
<name>A0AA35XC51_GEOBA</name>
<reference evidence="2" key="1">
    <citation type="submission" date="2023-03" db="EMBL/GenBank/DDBJ databases">
        <authorList>
            <person name="Steffen K."/>
            <person name="Cardenas P."/>
        </authorList>
    </citation>
    <scope>NUCLEOTIDE SEQUENCE</scope>
</reference>
<evidence type="ECO:0000256" key="1">
    <source>
        <dbReference type="SAM" id="SignalP"/>
    </source>
</evidence>
<dbReference type="EMBL" id="CASHTH010003520">
    <property type="protein sequence ID" value="CAI8046030.1"/>
    <property type="molecule type" value="Genomic_DNA"/>
</dbReference>
<keyword evidence="1" id="KW-0732">Signal</keyword>
<protein>
    <recommendedName>
        <fullName evidence="4">Secreted protein</fullName>
    </recommendedName>
</protein>
<proteinExistence type="predicted"/>
<organism evidence="2 3">
    <name type="scientific">Geodia barretti</name>
    <name type="common">Barrett's horny sponge</name>
    <dbReference type="NCBI Taxonomy" id="519541"/>
    <lineage>
        <taxon>Eukaryota</taxon>
        <taxon>Metazoa</taxon>
        <taxon>Porifera</taxon>
        <taxon>Demospongiae</taxon>
        <taxon>Heteroscleromorpha</taxon>
        <taxon>Tetractinellida</taxon>
        <taxon>Astrophorina</taxon>
        <taxon>Geodiidae</taxon>
        <taxon>Geodia</taxon>
    </lineage>
</organism>
<evidence type="ECO:0008006" key="4">
    <source>
        <dbReference type="Google" id="ProtNLM"/>
    </source>
</evidence>
<keyword evidence="3" id="KW-1185">Reference proteome</keyword>
<evidence type="ECO:0000313" key="2">
    <source>
        <dbReference type="EMBL" id="CAI8046030.1"/>
    </source>
</evidence>
<sequence>MSRCVIAGLVLLLSATSVVGTGGDSTTDNSTECVSQQELAAVRKRVDQLHSQIHYWQSINIRNIVQDHCSSQNTGRLG</sequence>
<feature type="chain" id="PRO_5041462337" description="Secreted protein" evidence="1">
    <location>
        <begin position="21"/>
        <end position="78"/>
    </location>
</feature>